<dbReference type="RefSeq" id="WP_189446780.1">
    <property type="nucleotide sequence ID" value="NZ_BMXY01000001.1"/>
</dbReference>
<name>A0ABQ3BTN2_9GAMM</name>
<reference evidence="3" key="1">
    <citation type="journal article" date="2019" name="Int. J. Syst. Evol. Microbiol.">
        <title>The Global Catalogue of Microorganisms (GCM) 10K type strain sequencing project: providing services to taxonomists for standard genome sequencing and annotation.</title>
        <authorList>
            <consortium name="The Broad Institute Genomics Platform"/>
            <consortium name="The Broad Institute Genome Sequencing Center for Infectious Disease"/>
            <person name="Wu L."/>
            <person name="Ma J."/>
        </authorList>
    </citation>
    <scope>NUCLEOTIDE SEQUENCE [LARGE SCALE GENOMIC DNA]</scope>
    <source>
        <strain evidence="3">KCTC 22558</strain>
    </source>
</reference>
<feature type="transmembrane region" description="Helical" evidence="1">
    <location>
        <begin position="82"/>
        <end position="106"/>
    </location>
</feature>
<dbReference type="Proteomes" id="UP000643403">
    <property type="component" value="Unassembled WGS sequence"/>
</dbReference>
<feature type="transmembrane region" description="Helical" evidence="1">
    <location>
        <begin position="51"/>
        <end position="70"/>
    </location>
</feature>
<keyword evidence="1" id="KW-0472">Membrane</keyword>
<evidence type="ECO:0000256" key="1">
    <source>
        <dbReference type="SAM" id="Phobius"/>
    </source>
</evidence>
<keyword evidence="1" id="KW-1133">Transmembrane helix</keyword>
<proteinExistence type="predicted"/>
<protein>
    <submittedName>
        <fullName evidence="2">Membrane protein</fullName>
    </submittedName>
</protein>
<gene>
    <name evidence="2" type="ORF">GCM10008101_05330</name>
</gene>
<feature type="transmembrane region" description="Helical" evidence="1">
    <location>
        <begin position="152"/>
        <end position="173"/>
    </location>
</feature>
<comment type="caution">
    <text evidence="2">The sequence shown here is derived from an EMBL/GenBank/DDBJ whole genome shotgun (WGS) entry which is preliminary data.</text>
</comment>
<keyword evidence="3" id="KW-1185">Reference proteome</keyword>
<keyword evidence="1" id="KW-0812">Transmembrane</keyword>
<accession>A0ABQ3BTN2</accession>
<feature type="transmembrane region" description="Helical" evidence="1">
    <location>
        <begin position="179"/>
        <end position="196"/>
    </location>
</feature>
<feature type="transmembrane region" description="Helical" evidence="1">
    <location>
        <begin position="118"/>
        <end position="140"/>
    </location>
</feature>
<dbReference type="EMBL" id="BMXY01000001">
    <property type="protein sequence ID" value="GGZ54876.1"/>
    <property type="molecule type" value="Genomic_DNA"/>
</dbReference>
<sequence length="200" mass="20379">MQRSVSLPRIAAVSAAVLFAGAVAGFGAAFPRFLQLVHPVAALGASGVPRAMAFNLVAFVTPGVLAILVAQSLRARMSSAPMAARLGVQMLTLAAMAFAALGLLPLDSRDLLSAASRAHAAAWTVWWIAFVAGGLLLGVGMRGTPHAPRSRAVAACALVALAFALLLPGLVPIGLSQRIAFAAWLLAVLLMAPARANGGR</sequence>
<organism evidence="2 3">
    <name type="scientific">Cognatilysobacter xinjiangensis</name>
    <dbReference type="NCBI Taxonomy" id="546892"/>
    <lineage>
        <taxon>Bacteria</taxon>
        <taxon>Pseudomonadati</taxon>
        <taxon>Pseudomonadota</taxon>
        <taxon>Gammaproteobacteria</taxon>
        <taxon>Lysobacterales</taxon>
        <taxon>Lysobacteraceae</taxon>
        <taxon>Cognatilysobacter</taxon>
    </lineage>
</organism>
<evidence type="ECO:0000313" key="3">
    <source>
        <dbReference type="Proteomes" id="UP000643403"/>
    </source>
</evidence>
<evidence type="ECO:0000313" key="2">
    <source>
        <dbReference type="EMBL" id="GGZ54876.1"/>
    </source>
</evidence>